<name>A0A9N9EP81_FUNMO</name>
<proteinExistence type="predicted"/>
<feature type="non-terminal residue" evidence="1">
    <location>
        <position position="1"/>
    </location>
</feature>
<keyword evidence="2" id="KW-1185">Reference proteome</keyword>
<reference evidence="1" key="1">
    <citation type="submission" date="2021-06" db="EMBL/GenBank/DDBJ databases">
        <authorList>
            <person name="Kallberg Y."/>
            <person name="Tangrot J."/>
            <person name="Rosling A."/>
        </authorList>
    </citation>
    <scope>NUCLEOTIDE SEQUENCE</scope>
    <source>
        <strain evidence="1">87-6 pot B 2015</strain>
    </source>
</reference>
<comment type="caution">
    <text evidence="1">The sequence shown here is derived from an EMBL/GenBank/DDBJ whole genome shotgun (WGS) entry which is preliminary data.</text>
</comment>
<evidence type="ECO:0000313" key="2">
    <source>
        <dbReference type="Proteomes" id="UP000789375"/>
    </source>
</evidence>
<accession>A0A9N9EP81</accession>
<gene>
    <name evidence="1" type="ORF">FMOSSE_LOCUS12997</name>
</gene>
<organism evidence="1 2">
    <name type="scientific">Funneliformis mosseae</name>
    <name type="common">Endomycorrhizal fungus</name>
    <name type="synonym">Glomus mosseae</name>
    <dbReference type="NCBI Taxonomy" id="27381"/>
    <lineage>
        <taxon>Eukaryota</taxon>
        <taxon>Fungi</taxon>
        <taxon>Fungi incertae sedis</taxon>
        <taxon>Mucoromycota</taxon>
        <taxon>Glomeromycotina</taxon>
        <taxon>Glomeromycetes</taxon>
        <taxon>Glomerales</taxon>
        <taxon>Glomeraceae</taxon>
        <taxon>Funneliformis</taxon>
    </lineage>
</organism>
<protein>
    <submittedName>
        <fullName evidence="1">5240_t:CDS:1</fullName>
    </submittedName>
</protein>
<dbReference type="Proteomes" id="UP000789375">
    <property type="component" value="Unassembled WGS sequence"/>
</dbReference>
<evidence type="ECO:0000313" key="1">
    <source>
        <dbReference type="EMBL" id="CAG8683240.1"/>
    </source>
</evidence>
<dbReference type="EMBL" id="CAJVPP010006968">
    <property type="protein sequence ID" value="CAG8683240.1"/>
    <property type="molecule type" value="Genomic_DNA"/>
</dbReference>
<sequence>SLDASREVSCYSSVINAESTRMSLNSRGMSPLRDASLCSGKESKSFNVKAFWKNSSTVMKTLGKASDMNSKNIIHQMLDIHYDFSEALSNTTRETIKSALKRKSDSYPSESRKKKDTINIKDPESLNDANITNLEEVIIHEEEEIAGQLTNENNPELSPIEPDMEFNKQMMRDAYIKIRQDLCDLSSQKDWFIESYSVSDAFRKYQINNIDKLEGGETFHFSSDVEAILSLHHIMFIDMTRMKKPSYLDIDERKWRASVRQPKQPVPPSFFGEIMDEYEREINDIDELRSKFYDIWGKYRDKVIYLDNERCLFETTQAVARAFYERMHMYPSSRKKNEDIVVHDYVHDTFKEIFRDSNYDISWANTESLTSRSHRANYGRSQGRKPDIIVYRIVERDKYEETCYVEAKNFSITRNSKIGGYNLYKVAILCQGGINNIISSRGNKPGVKSFGVHICEGYIYFGIMDLEYDGIYRYFQISEIKLAQKLSEFNLVRKLIIEAFFFKCRIDSFYSNKNDNGFSNKHENVSPQRNSFSRHPTITPKVPRNMIPGVSITKDTVF</sequence>
<dbReference type="AlphaFoldDB" id="A0A9N9EP81"/>